<keyword evidence="2" id="KW-1185">Reference proteome</keyword>
<comment type="caution">
    <text evidence="1">The sequence shown here is derived from an EMBL/GenBank/DDBJ whole genome shotgun (WGS) entry which is preliminary data.</text>
</comment>
<dbReference type="AlphaFoldDB" id="A0ABC8U6M3"/>
<evidence type="ECO:0000313" key="2">
    <source>
        <dbReference type="Proteomes" id="UP001642360"/>
    </source>
</evidence>
<proteinExistence type="predicted"/>
<feature type="non-terminal residue" evidence="1">
    <location>
        <position position="1"/>
    </location>
</feature>
<reference evidence="1 2" key="1">
    <citation type="submission" date="2024-02" db="EMBL/GenBank/DDBJ databases">
        <authorList>
            <person name="Vignale AGUSTIN F."/>
            <person name="Sosa J E."/>
            <person name="Modenutti C."/>
        </authorList>
    </citation>
    <scope>NUCLEOTIDE SEQUENCE [LARGE SCALE GENOMIC DNA]</scope>
</reference>
<sequence>AQKNQLLSSSTKANRTPFILLVPTSVGISHQGTWVTRGQAKEVAIKARGSYLGMYKRQPPRHCRPPSTLLAKRHSAKGPPSCPLPLD</sequence>
<organism evidence="1 2">
    <name type="scientific">Ilex paraguariensis</name>
    <name type="common">yerba mate</name>
    <dbReference type="NCBI Taxonomy" id="185542"/>
    <lineage>
        <taxon>Eukaryota</taxon>
        <taxon>Viridiplantae</taxon>
        <taxon>Streptophyta</taxon>
        <taxon>Embryophyta</taxon>
        <taxon>Tracheophyta</taxon>
        <taxon>Spermatophyta</taxon>
        <taxon>Magnoliopsida</taxon>
        <taxon>eudicotyledons</taxon>
        <taxon>Gunneridae</taxon>
        <taxon>Pentapetalae</taxon>
        <taxon>asterids</taxon>
        <taxon>campanulids</taxon>
        <taxon>Aquifoliales</taxon>
        <taxon>Aquifoliaceae</taxon>
        <taxon>Ilex</taxon>
    </lineage>
</organism>
<dbReference type="EMBL" id="CAUOFW020007056">
    <property type="protein sequence ID" value="CAK9177396.1"/>
    <property type="molecule type" value="Genomic_DNA"/>
</dbReference>
<dbReference type="Proteomes" id="UP001642360">
    <property type="component" value="Unassembled WGS sequence"/>
</dbReference>
<name>A0ABC8U6M3_9AQUA</name>
<evidence type="ECO:0000313" key="1">
    <source>
        <dbReference type="EMBL" id="CAK9177396.1"/>
    </source>
</evidence>
<protein>
    <submittedName>
        <fullName evidence="1">Uncharacterized protein</fullName>
    </submittedName>
</protein>
<accession>A0ABC8U6M3</accession>
<gene>
    <name evidence="1" type="ORF">ILEXP_LOCUS47280</name>
</gene>